<sequence>MQRLADYSLFGHPLYQRPALDGSLHWASTETATDHAGHIGGALASGERAARAVLAAPADVNDTAQDIIAPSR</sequence>
<evidence type="ECO:0000259" key="1">
    <source>
        <dbReference type="Pfam" id="PF01593"/>
    </source>
</evidence>
<comment type="caution">
    <text evidence="2">The sequence shown here is derived from an EMBL/GenBank/DDBJ whole genome shotgun (WGS) entry which is preliminary data.</text>
</comment>
<dbReference type="InterPro" id="IPR002937">
    <property type="entry name" value="Amino_oxidase"/>
</dbReference>
<gene>
    <name evidence="2" type="ORF">GCM10010246_03660</name>
</gene>
<evidence type="ECO:0000313" key="3">
    <source>
        <dbReference type="Proteomes" id="UP001500253"/>
    </source>
</evidence>
<dbReference type="InterPro" id="IPR036188">
    <property type="entry name" value="FAD/NAD-bd_sf"/>
</dbReference>
<name>A0ABN3FAQ9_9ACTN</name>
<feature type="domain" description="Amine oxidase" evidence="1">
    <location>
        <begin position="14"/>
        <end position="54"/>
    </location>
</feature>
<reference evidence="2 3" key="1">
    <citation type="journal article" date="2019" name="Int. J. Syst. Evol. Microbiol.">
        <title>The Global Catalogue of Microorganisms (GCM) 10K type strain sequencing project: providing services to taxonomists for standard genome sequencing and annotation.</title>
        <authorList>
            <consortium name="The Broad Institute Genomics Platform"/>
            <consortium name="The Broad Institute Genome Sequencing Center for Infectious Disease"/>
            <person name="Wu L."/>
            <person name="Ma J."/>
        </authorList>
    </citation>
    <scope>NUCLEOTIDE SEQUENCE [LARGE SCALE GENOMIC DNA]</scope>
    <source>
        <strain evidence="2 3">JCM 4316</strain>
    </source>
</reference>
<evidence type="ECO:0000313" key="2">
    <source>
        <dbReference type="EMBL" id="GAA2325683.1"/>
    </source>
</evidence>
<accession>A0ABN3FAQ9</accession>
<dbReference type="EMBL" id="BAAASD010000001">
    <property type="protein sequence ID" value="GAA2325683.1"/>
    <property type="molecule type" value="Genomic_DNA"/>
</dbReference>
<keyword evidence="3" id="KW-1185">Reference proteome</keyword>
<dbReference type="Gene3D" id="3.50.50.60">
    <property type="entry name" value="FAD/NAD(P)-binding domain"/>
    <property type="match status" value="1"/>
</dbReference>
<protein>
    <recommendedName>
        <fullName evidence="1">Amine oxidase domain-containing protein</fullName>
    </recommendedName>
</protein>
<proteinExistence type="predicted"/>
<dbReference type="Proteomes" id="UP001500253">
    <property type="component" value="Unassembled WGS sequence"/>
</dbReference>
<dbReference type="Pfam" id="PF01593">
    <property type="entry name" value="Amino_oxidase"/>
    <property type="match status" value="1"/>
</dbReference>
<organism evidence="2 3">
    <name type="scientific">Streptomyces cuspidosporus</name>
    <dbReference type="NCBI Taxonomy" id="66882"/>
    <lineage>
        <taxon>Bacteria</taxon>
        <taxon>Bacillati</taxon>
        <taxon>Actinomycetota</taxon>
        <taxon>Actinomycetes</taxon>
        <taxon>Kitasatosporales</taxon>
        <taxon>Streptomycetaceae</taxon>
        <taxon>Streptomyces</taxon>
    </lineage>
</organism>